<evidence type="ECO:0000256" key="1">
    <source>
        <dbReference type="SAM" id="MobiDB-lite"/>
    </source>
</evidence>
<feature type="compositionally biased region" description="Basic and acidic residues" evidence="1">
    <location>
        <begin position="77"/>
        <end position="89"/>
    </location>
</feature>
<reference evidence="2 3" key="1">
    <citation type="submission" date="2018-11" db="EMBL/GenBank/DDBJ databases">
        <authorList>
            <consortium name="Pathogen Informatics"/>
        </authorList>
    </citation>
    <scope>NUCLEOTIDE SEQUENCE [LARGE SCALE GENOMIC DNA]</scope>
    <source>
        <strain evidence="2 3">MHpl1</strain>
    </source>
</reference>
<feature type="compositionally biased region" description="Polar residues" evidence="1">
    <location>
        <begin position="50"/>
        <end position="73"/>
    </location>
</feature>
<dbReference type="Proteomes" id="UP000268014">
    <property type="component" value="Unassembled WGS sequence"/>
</dbReference>
<evidence type="ECO:0000313" key="2">
    <source>
        <dbReference type="EMBL" id="VDO20440.1"/>
    </source>
</evidence>
<gene>
    <name evidence="2" type="ORF">HPLM_LOCUS3231</name>
</gene>
<organism evidence="2 3">
    <name type="scientific">Haemonchus placei</name>
    <name type="common">Barber's pole worm</name>
    <dbReference type="NCBI Taxonomy" id="6290"/>
    <lineage>
        <taxon>Eukaryota</taxon>
        <taxon>Metazoa</taxon>
        <taxon>Ecdysozoa</taxon>
        <taxon>Nematoda</taxon>
        <taxon>Chromadorea</taxon>
        <taxon>Rhabditida</taxon>
        <taxon>Rhabditina</taxon>
        <taxon>Rhabditomorpha</taxon>
        <taxon>Strongyloidea</taxon>
        <taxon>Trichostrongylidae</taxon>
        <taxon>Haemonchus</taxon>
    </lineage>
</organism>
<feature type="region of interest" description="Disordered" evidence="1">
    <location>
        <begin position="50"/>
        <end position="89"/>
    </location>
</feature>
<name>A0A3P7TEM1_HAEPC</name>
<evidence type="ECO:0000313" key="3">
    <source>
        <dbReference type="Proteomes" id="UP000268014"/>
    </source>
</evidence>
<dbReference type="EMBL" id="UZAF01016105">
    <property type="protein sequence ID" value="VDO20440.1"/>
    <property type="molecule type" value="Genomic_DNA"/>
</dbReference>
<sequence>MDLPAAFCSSTTRPKHRIRFLRESGLADSIISSGISAIRALTFRSHVISSNSPVSNATTQTRLITPSNISSNRVAGLRKDENDRRPLDG</sequence>
<protein>
    <submittedName>
        <fullName evidence="2">Uncharacterized protein</fullName>
    </submittedName>
</protein>
<proteinExistence type="predicted"/>
<accession>A0A3P7TEM1</accession>
<keyword evidence="3" id="KW-1185">Reference proteome</keyword>
<dbReference type="AlphaFoldDB" id="A0A3P7TEM1"/>